<protein>
    <submittedName>
        <fullName evidence="6">Sugar-binding transcriptional regulator</fullName>
    </submittedName>
</protein>
<dbReference type="GO" id="GO:0030246">
    <property type="term" value="F:carbohydrate binding"/>
    <property type="evidence" value="ECO:0007669"/>
    <property type="project" value="InterPro"/>
</dbReference>
<sequence length="323" mass="34316">MIIREKILQESQITQNENALIARICWHYFREGQTQDVIARHLNITRKKVNRILGEARTSGFVQIILPQAVAVRNDLENTLSAKYNLSRVIVVPAPIAGDDVREMVGAAAGQYVSENLPPSGMLGISWGGTIHSAARHFLPRAAGGDRVVLLCGGLAESTSINPYDNAASVARALEAKCFYITAPMFAPSQALRDALVASEPVKSVLAMAGQLDMALLSAVDLSEQSKALEYGVIDRASRLSLIAAGAVGDICGHYLDAQGKTVIHPLAQRVINPAIADLKKTGQLVLAAGGSHKYAIILAAIRAGLCHVLICDENVAQALAAA</sequence>
<dbReference type="InterPro" id="IPR007324">
    <property type="entry name" value="Sugar-bd_dom_put"/>
</dbReference>
<evidence type="ECO:0000256" key="2">
    <source>
        <dbReference type="ARBA" id="ARBA00023015"/>
    </source>
</evidence>
<evidence type="ECO:0000256" key="1">
    <source>
        <dbReference type="ARBA" id="ARBA00010466"/>
    </source>
</evidence>
<dbReference type="RefSeq" id="WP_124022835.1">
    <property type="nucleotide sequence ID" value="NZ_RPOH01000010.1"/>
</dbReference>
<feature type="domain" description="Sugar-binding" evidence="5">
    <location>
        <begin position="74"/>
        <end position="320"/>
    </location>
</feature>
<dbReference type="InterPro" id="IPR051054">
    <property type="entry name" value="SorC_transcr_regulators"/>
</dbReference>
<evidence type="ECO:0000313" key="7">
    <source>
        <dbReference type="Proteomes" id="UP000268615"/>
    </source>
</evidence>
<gene>
    <name evidence="6" type="ORF">EHN07_03620</name>
</gene>
<organism evidence="6 7">
    <name type="scientific">Buttiauxella warmboldiae</name>
    <dbReference type="NCBI Taxonomy" id="82993"/>
    <lineage>
        <taxon>Bacteria</taxon>
        <taxon>Pseudomonadati</taxon>
        <taxon>Pseudomonadota</taxon>
        <taxon>Gammaproteobacteria</taxon>
        <taxon>Enterobacterales</taxon>
        <taxon>Enterobacteriaceae</taxon>
        <taxon>Buttiauxella</taxon>
    </lineage>
</organism>
<evidence type="ECO:0000256" key="4">
    <source>
        <dbReference type="ARBA" id="ARBA00023163"/>
    </source>
</evidence>
<dbReference type="PANTHER" id="PTHR34294:SF1">
    <property type="entry name" value="TRANSCRIPTIONAL REGULATOR LSRR"/>
    <property type="match status" value="1"/>
</dbReference>
<evidence type="ECO:0000256" key="3">
    <source>
        <dbReference type="ARBA" id="ARBA00023125"/>
    </source>
</evidence>
<dbReference type="Pfam" id="PF04198">
    <property type="entry name" value="Sugar-bind"/>
    <property type="match status" value="1"/>
</dbReference>
<dbReference type="EMBL" id="RPOH01000010">
    <property type="protein sequence ID" value="RPH30209.1"/>
    <property type="molecule type" value="Genomic_DNA"/>
</dbReference>
<dbReference type="PANTHER" id="PTHR34294">
    <property type="entry name" value="TRANSCRIPTIONAL REGULATOR-RELATED"/>
    <property type="match status" value="1"/>
</dbReference>
<evidence type="ECO:0000313" key="6">
    <source>
        <dbReference type="EMBL" id="RPH30209.1"/>
    </source>
</evidence>
<comment type="similarity">
    <text evidence="1">Belongs to the SorC transcriptional regulatory family.</text>
</comment>
<dbReference type="InterPro" id="IPR037171">
    <property type="entry name" value="NagB/RpiA_transferase-like"/>
</dbReference>
<dbReference type="InterPro" id="IPR036388">
    <property type="entry name" value="WH-like_DNA-bd_sf"/>
</dbReference>
<reference evidence="6 7" key="1">
    <citation type="submission" date="2018-11" db="EMBL/GenBank/DDBJ databases">
        <title>Draft genome sequence of Buttiauxella warmboldiae CCUG 35512.</title>
        <authorList>
            <person name="Salva-Serra F."/>
            <person name="Marathe N."/>
            <person name="Moore E."/>
            <person name="Svensson L."/>
            <person name="Engstrom-Jakobsson H."/>
        </authorList>
    </citation>
    <scope>NUCLEOTIDE SEQUENCE [LARGE SCALE GENOMIC DNA]</scope>
    <source>
        <strain evidence="6 7">CCUG 35512</strain>
    </source>
</reference>
<dbReference type="OrthoDB" id="9808171at2"/>
<dbReference type="SUPFAM" id="SSF100950">
    <property type="entry name" value="NagB/RpiA/CoA transferase-like"/>
    <property type="match status" value="1"/>
</dbReference>
<keyword evidence="7" id="KW-1185">Reference proteome</keyword>
<dbReference type="Gene3D" id="3.40.50.1360">
    <property type="match status" value="1"/>
</dbReference>
<proteinExistence type="inferred from homology"/>
<dbReference type="Gene3D" id="1.10.10.10">
    <property type="entry name" value="Winged helix-like DNA-binding domain superfamily/Winged helix DNA-binding domain"/>
    <property type="match status" value="1"/>
</dbReference>
<evidence type="ECO:0000259" key="5">
    <source>
        <dbReference type="Pfam" id="PF04198"/>
    </source>
</evidence>
<dbReference type="AlphaFoldDB" id="A0A3N5E542"/>
<keyword evidence="2" id="KW-0805">Transcription regulation</keyword>
<comment type="caution">
    <text evidence="6">The sequence shown here is derived from an EMBL/GenBank/DDBJ whole genome shotgun (WGS) entry which is preliminary data.</text>
</comment>
<dbReference type="Proteomes" id="UP000268615">
    <property type="component" value="Unassembled WGS sequence"/>
</dbReference>
<keyword evidence="4" id="KW-0804">Transcription</keyword>
<accession>A0A3N5E542</accession>
<dbReference type="GO" id="GO:0003677">
    <property type="term" value="F:DNA binding"/>
    <property type="evidence" value="ECO:0007669"/>
    <property type="project" value="UniProtKB-KW"/>
</dbReference>
<keyword evidence="3" id="KW-0238">DNA-binding</keyword>
<name>A0A3N5E542_9ENTR</name>